<dbReference type="InterPro" id="IPR036412">
    <property type="entry name" value="HAD-like_sf"/>
</dbReference>
<dbReference type="InterPro" id="IPR023214">
    <property type="entry name" value="HAD_sf"/>
</dbReference>
<evidence type="ECO:0000313" key="1">
    <source>
        <dbReference type="EMBL" id="CAA9475230.1"/>
    </source>
</evidence>
<dbReference type="Gene3D" id="3.40.50.1000">
    <property type="entry name" value="HAD superfamily/HAD-like"/>
    <property type="match status" value="1"/>
</dbReference>
<dbReference type="CDD" id="cd02603">
    <property type="entry name" value="HAD_sEH-N_like"/>
    <property type="match status" value="1"/>
</dbReference>
<evidence type="ECO:0008006" key="2">
    <source>
        <dbReference type="Google" id="ProtNLM"/>
    </source>
</evidence>
<reference evidence="1" key="1">
    <citation type="submission" date="2020-02" db="EMBL/GenBank/DDBJ databases">
        <authorList>
            <person name="Meier V. D."/>
        </authorList>
    </citation>
    <scope>NUCLEOTIDE SEQUENCE</scope>
    <source>
        <strain evidence="1">AVDCRST_MAG25</strain>
    </source>
</reference>
<name>A0A6J4RJB2_9ACTN</name>
<accession>A0A6J4RJB2</accession>
<dbReference type="EMBL" id="CADCVI010000149">
    <property type="protein sequence ID" value="CAA9475230.1"/>
    <property type="molecule type" value="Genomic_DNA"/>
</dbReference>
<organism evidence="1">
    <name type="scientific">uncultured Rubrobacteraceae bacterium</name>
    <dbReference type="NCBI Taxonomy" id="349277"/>
    <lineage>
        <taxon>Bacteria</taxon>
        <taxon>Bacillati</taxon>
        <taxon>Actinomycetota</taxon>
        <taxon>Rubrobacteria</taxon>
        <taxon>Rubrobacterales</taxon>
        <taxon>Rubrobacteraceae</taxon>
        <taxon>environmental samples</taxon>
    </lineage>
</organism>
<dbReference type="NCBIfam" id="TIGR01509">
    <property type="entry name" value="HAD-SF-IA-v3"/>
    <property type="match status" value="1"/>
</dbReference>
<dbReference type="PANTHER" id="PTHR43611:SF3">
    <property type="entry name" value="FLAVIN MONONUCLEOTIDE HYDROLASE 1, CHLOROPLATIC"/>
    <property type="match status" value="1"/>
</dbReference>
<dbReference type="Pfam" id="PF00702">
    <property type="entry name" value="Hydrolase"/>
    <property type="match status" value="1"/>
</dbReference>
<dbReference type="PRINTS" id="PR00413">
    <property type="entry name" value="HADHALOGNASE"/>
</dbReference>
<dbReference type="Gene3D" id="1.10.150.240">
    <property type="entry name" value="Putative phosphatase, domain 2"/>
    <property type="match status" value="1"/>
</dbReference>
<dbReference type="AlphaFoldDB" id="A0A6J4RJB2"/>
<protein>
    <recommendedName>
        <fullName evidence="2">Hydrolase, haloacid dehalogenase-like family</fullName>
    </recommendedName>
</protein>
<dbReference type="SFLD" id="SFLDG01129">
    <property type="entry name" value="C1.5:_HAD__Beta-PGM__Phosphata"/>
    <property type="match status" value="1"/>
</dbReference>
<dbReference type="InterPro" id="IPR023198">
    <property type="entry name" value="PGP-like_dom2"/>
</dbReference>
<sequence>MFDLGGVLVDWNPRYLYRKVFTDEEAMENFLATIATLEWHLEQDRGRTTEEATAALTSRHPEYAPEIEAYYGRWDEMFGGPIEGSVDVLRELRDLEFPLYALTNWSAETFPLARERYGFMAWFDEIVVSGEERMIKPDKEIYGVLVERTGLDPATTVFVDDSPPNVAAARELGFTAITVRSPEGLREDLVDLGLLPDLPEGAASDA</sequence>
<dbReference type="PANTHER" id="PTHR43611">
    <property type="entry name" value="ALPHA-D-GLUCOSE 1-PHOSPHATE PHOSPHATASE"/>
    <property type="match status" value="1"/>
</dbReference>
<proteinExistence type="predicted"/>
<dbReference type="InterPro" id="IPR006439">
    <property type="entry name" value="HAD-SF_hydro_IA"/>
</dbReference>
<dbReference type="SFLD" id="SFLDS00003">
    <property type="entry name" value="Haloacid_Dehalogenase"/>
    <property type="match status" value="1"/>
</dbReference>
<gene>
    <name evidence="1" type="ORF">AVDCRST_MAG25-2353</name>
</gene>
<dbReference type="SUPFAM" id="SSF56784">
    <property type="entry name" value="HAD-like"/>
    <property type="match status" value="1"/>
</dbReference>